<keyword evidence="3" id="KW-1185">Reference proteome</keyword>
<evidence type="ECO:0008006" key="4">
    <source>
        <dbReference type="Google" id="ProtNLM"/>
    </source>
</evidence>
<evidence type="ECO:0000313" key="2">
    <source>
        <dbReference type="EMBL" id="KAG2552046.1"/>
    </source>
</evidence>
<dbReference type="Proteomes" id="UP000823388">
    <property type="component" value="Chromosome 9K"/>
</dbReference>
<sequence length="182" mass="18588">MVPKWLVLLATLLLLLAAAVGQVRGDPPVGVLIPNNVTVIISGVVPCSNGSNIDVAAVPQFAGATVEAVVCDGNVVGTATTDAAGNFTIDLGPVSTVLEELVLCLRNRCSAAVTTPLATCNASLGGGTLTATLQFLQARHTTITDRFATSDDVTFILSNGLFNIDVVSSGILFVSPGLFSAY</sequence>
<feature type="signal peptide" evidence="1">
    <location>
        <begin position="1"/>
        <end position="25"/>
    </location>
</feature>
<gene>
    <name evidence="2" type="ORF">PVAP13_9KG437400</name>
</gene>
<proteinExistence type="predicted"/>
<accession>A0A8T0NY30</accession>
<name>A0A8T0NY30_PANVG</name>
<dbReference type="PANTHER" id="PTHR34458">
    <property type="entry name" value="POLLEN OLE E 1 ALLERGEN AND EXTENSIN FAMILY PROTEIN-RELATED"/>
    <property type="match status" value="1"/>
</dbReference>
<evidence type="ECO:0000256" key="1">
    <source>
        <dbReference type="SAM" id="SignalP"/>
    </source>
</evidence>
<dbReference type="OrthoDB" id="905355at2759"/>
<keyword evidence="1" id="KW-0732">Signal</keyword>
<dbReference type="PANTHER" id="PTHR34458:SF5">
    <property type="entry name" value="POLLEN OLE E 1 ALLERGEN AND EXTENSIN FAMILY PROTEIN"/>
    <property type="match status" value="1"/>
</dbReference>
<reference evidence="2" key="1">
    <citation type="submission" date="2020-05" db="EMBL/GenBank/DDBJ databases">
        <title>WGS assembly of Panicum virgatum.</title>
        <authorList>
            <person name="Lovell J.T."/>
            <person name="Jenkins J."/>
            <person name="Shu S."/>
            <person name="Juenger T.E."/>
            <person name="Schmutz J."/>
        </authorList>
    </citation>
    <scope>NUCLEOTIDE SEQUENCE</scope>
    <source>
        <strain evidence="2">AP13</strain>
    </source>
</reference>
<dbReference type="InterPro" id="IPR040404">
    <property type="entry name" value="Phylloplanin-like"/>
</dbReference>
<dbReference type="AlphaFoldDB" id="A0A8T0NY30"/>
<dbReference type="EMBL" id="CM029053">
    <property type="protein sequence ID" value="KAG2552046.1"/>
    <property type="molecule type" value="Genomic_DNA"/>
</dbReference>
<organism evidence="2 3">
    <name type="scientific">Panicum virgatum</name>
    <name type="common">Blackwell switchgrass</name>
    <dbReference type="NCBI Taxonomy" id="38727"/>
    <lineage>
        <taxon>Eukaryota</taxon>
        <taxon>Viridiplantae</taxon>
        <taxon>Streptophyta</taxon>
        <taxon>Embryophyta</taxon>
        <taxon>Tracheophyta</taxon>
        <taxon>Spermatophyta</taxon>
        <taxon>Magnoliopsida</taxon>
        <taxon>Liliopsida</taxon>
        <taxon>Poales</taxon>
        <taxon>Poaceae</taxon>
        <taxon>PACMAD clade</taxon>
        <taxon>Panicoideae</taxon>
        <taxon>Panicodae</taxon>
        <taxon>Paniceae</taxon>
        <taxon>Panicinae</taxon>
        <taxon>Panicum</taxon>
        <taxon>Panicum sect. Hiantes</taxon>
    </lineage>
</organism>
<protein>
    <recommendedName>
        <fullName evidence="4">Phylloplanin</fullName>
    </recommendedName>
</protein>
<feature type="chain" id="PRO_5035831815" description="Phylloplanin" evidence="1">
    <location>
        <begin position="26"/>
        <end position="182"/>
    </location>
</feature>
<comment type="caution">
    <text evidence="2">The sequence shown here is derived from an EMBL/GenBank/DDBJ whole genome shotgun (WGS) entry which is preliminary data.</text>
</comment>
<evidence type="ECO:0000313" key="3">
    <source>
        <dbReference type="Proteomes" id="UP000823388"/>
    </source>
</evidence>